<gene>
    <name evidence="8" type="primary">PUP</name>
    <name evidence="8" type="ORF">Esi_0030_0108</name>
</gene>
<dbReference type="PANTHER" id="PTHR46511:SF1">
    <property type="entry name" value="MORN REPEAT-CONTAINING PROTEIN 3"/>
    <property type="match status" value="1"/>
</dbReference>
<dbReference type="EMBL" id="FN649744">
    <property type="protein sequence ID" value="CBN74586.1"/>
    <property type="molecule type" value="Genomic_DNA"/>
</dbReference>
<dbReference type="GO" id="GO:0001669">
    <property type="term" value="C:acrosomal vesicle"/>
    <property type="evidence" value="ECO:0007669"/>
    <property type="project" value="UniProtKB-SubCell"/>
</dbReference>
<dbReference type="EMBL" id="FN648487">
    <property type="protein sequence ID" value="CBN74586.1"/>
    <property type="molecule type" value="Genomic_DNA"/>
</dbReference>
<dbReference type="SUPFAM" id="SSF82185">
    <property type="entry name" value="Histone H3 K4-specific methyltransferase SET7/9 N-terminal domain"/>
    <property type="match status" value="2"/>
</dbReference>
<keyword evidence="9" id="KW-1185">Reference proteome</keyword>
<evidence type="ECO:0000256" key="3">
    <source>
        <dbReference type="ARBA" id="ARBA00023329"/>
    </source>
</evidence>
<evidence type="ECO:0000313" key="9">
    <source>
        <dbReference type="Proteomes" id="UP000002630"/>
    </source>
</evidence>
<evidence type="ECO:0000313" key="8">
    <source>
        <dbReference type="EMBL" id="CBN74586.1"/>
    </source>
</evidence>
<dbReference type="Gene3D" id="2.20.110.10">
    <property type="entry name" value="Histone H3 K4-specific methyltransferase SET7/9 N-terminal domain"/>
    <property type="match status" value="3"/>
</dbReference>
<dbReference type="InterPro" id="IPR003409">
    <property type="entry name" value="MORN"/>
</dbReference>
<dbReference type="InterPro" id="IPR011992">
    <property type="entry name" value="EF-hand-dom_pair"/>
</dbReference>
<sequence>MASEFGTDGRYAGEEEEEEEEPPRMMTHTMRERLSEKNGPHKTVFGVLSNKKYEADMRFYHTSSQPQYKTGGKYQGEWQDNMKHGYGTRSWVNGNKYEGEWERDRRHGKGTYWVNESDDQRDGLGVFFYADGGRYEGGWVANRRSGQGRLSFANGEVYDGGWLDGQRSGTGSLRLPGGDIFEGLWLKDKKEGPGRYLYMSTRKVYEGEWVEGTPKCGEYQDMPAALVDRSVPDGSFPLPELTLKRSSAVLNEAVAVIRNERAKRHSQPGRVFTTDEMDTLRESFATFDQSGEGLVSVLALVDILEHAGITDIEPEEVHALLEELQADPDTAISLPEMTEIVALLLA</sequence>
<evidence type="ECO:0000259" key="7">
    <source>
        <dbReference type="PROSITE" id="PS50222"/>
    </source>
</evidence>
<protein>
    <recommendedName>
        <fullName evidence="4">MORN repeat-containing protein 3</fullName>
    </recommendedName>
</protein>
<keyword evidence="3" id="KW-0968">Cytoplasmic vesicle</keyword>
<dbReference type="PANTHER" id="PTHR46511">
    <property type="entry name" value="MORN REPEAT-CONTAINING PROTEIN 3"/>
    <property type="match status" value="1"/>
</dbReference>
<name>D8LKJ6_ECTSI</name>
<dbReference type="SMART" id="SM00698">
    <property type="entry name" value="MORN"/>
    <property type="match status" value="6"/>
</dbReference>
<dbReference type="Pfam" id="PF02493">
    <property type="entry name" value="MORN"/>
    <property type="match status" value="7"/>
</dbReference>
<feature type="compositionally biased region" description="Basic and acidic residues" evidence="6">
    <location>
        <begin position="29"/>
        <end position="39"/>
    </location>
</feature>
<accession>D8LKJ6</accession>
<organism evidence="8 9">
    <name type="scientific">Ectocarpus siliculosus</name>
    <name type="common">Brown alga</name>
    <name type="synonym">Conferva siliculosa</name>
    <dbReference type="NCBI Taxonomy" id="2880"/>
    <lineage>
        <taxon>Eukaryota</taxon>
        <taxon>Sar</taxon>
        <taxon>Stramenopiles</taxon>
        <taxon>Ochrophyta</taxon>
        <taxon>PX clade</taxon>
        <taxon>Phaeophyceae</taxon>
        <taxon>Ectocarpales</taxon>
        <taxon>Ectocarpaceae</taxon>
        <taxon>Ectocarpus</taxon>
    </lineage>
</organism>
<dbReference type="Proteomes" id="UP000002630">
    <property type="component" value="Linkage Group LG19"/>
</dbReference>
<comment type="subcellular location">
    <subcellularLocation>
        <location evidence="1">Cytoplasmic vesicle</location>
        <location evidence="1">Secretory vesicle</location>
        <location evidence="1">Acrosome</location>
    </subcellularLocation>
</comment>
<evidence type="ECO:0000256" key="1">
    <source>
        <dbReference type="ARBA" id="ARBA00004218"/>
    </source>
</evidence>
<reference evidence="8 9" key="1">
    <citation type="journal article" date="2010" name="Nature">
        <title>The Ectocarpus genome and the independent evolution of multicellularity in brown algae.</title>
        <authorList>
            <person name="Cock J.M."/>
            <person name="Sterck L."/>
            <person name="Rouze P."/>
            <person name="Scornet D."/>
            <person name="Allen A.E."/>
            <person name="Amoutzias G."/>
            <person name="Anthouard V."/>
            <person name="Artiguenave F."/>
            <person name="Aury J.M."/>
            <person name="Badger J.H."/>
            <person name="Beszteri B."/>
            <person name="Billiau K."/>
            <person name="Bonnet E."/>
            <person name="Bothwell J.H."/>
            <person name="Bowler C."/>
            <person name="Boyen C."/>
            <person name="Brownlee C."/>
            <person name="Carrano C.J."/>
            <person name="Charrier B."/>
            <person name="Cho G.Y."/>
            <person name="Coelho S.M."/>
            <person name="Collen J."/>
            <person name="Corre E."/>
            <person name="Da Silva C."/>
            <person name="Delage L."/>
            <person name="Delaroque N."/>
            <person name="Dittami S.M."/>
            <person name="Doulbeau S."/>
            <person name="Elias M."/>
            <person name="Farnham G."/>
            <person name="Gachon C.M."/>
            <person name="Gschloessl B."/>
            <person name="Heesch S."/>
            <person name="Jabbari K."/>
            <person name="Jubin C."/>
            <person name="Kawai H."/>
            <person name="Kimura K."/>
            <person name="Kloareg B."/>
            <person name="Kupper F.C."/>
            <person name="Lang D."/>
            <person name="Le Bail A."/>
            <person name="Leblanc C."/>
            <person name="Lerouge P."/>
            <person name="Lohr M."/>
            <person name="Lopez P.J."/>
            <person name="Martens C."/>
            <person name="Maumus F."/>
            <person name="Michel G."/>
            <person name="Miranda-Saavedra D."/>
            <person name="Morales J."/>
            <person name="Moreau H."/>
            <person name="Motomura T."/>
            <person name="Nagasato C."/>
            <person name="Napoli C.A."/>
            <person name="Nelson D.R."/>
            <person name="Nyvall-Collen P."/>
            <person name="Peters A.F."/>
            <person name="Pommier C."/>
            <person name="Potin P."/>
            <person name="Poulain J."/>
            <person name="Quesneville H."/>
            <person name="Read B."/>
            <person name="Rensing S.A."/>
            <person name="Ritter A."/>
            <person name="Rousvoal S."/>
            <person name="Samanta M."/>
            <person name="Samson G."/>
            <person name="Schroeder D.C."/>
            <person name="Segurens B."/>
            <person name="Strittmatter M."/>
            <person name="Tonon T."/>
            <person name="Tregear J.W."/>
            <person name="Valentin K."/>
            <person name="von Dassow P."/>
            <person name="Yamagishi T."/>
            <person name="Van de Peer Y."/>
            <person name="Wincker P."/>
        </authorList>
    </citation>
    <scope>NUCLEOTIDE SEQUENCE [LARGE SCALE GENOMIC DNA]</scope>
    <source>
        <strain evidence="9">Ec32 / CCAP1310/4</strain>
    </source>
</reference>
<evidence type="ECO:0000256" key="5">
    <source>
        <dbReference type="ARBA" id="ARBA00045851"/>
    </source>
</evidence>
<dbReference type="GO" id="GO:0005509">
    <property type="term" value="F:calcium ion binding"/>
    <property type="evidence" value="ECO:0007669"/>
    <property type="project" value="InterPro"/>
</dbReference>
<dbReference type="STRING" id="2880.D8LKJ6"/>
<evidence type="ECO:0000256" key="6">
    <source>
        <dbReference type="SAM" id="MobiDB-lite"/>
    </source>
</evidence>
<keyword evidence="2" id="KW-0677">Repeat</keyword>
<evidence type="ECO:0000256" key="2">
    <source>
        <dbReference type="ARBA" id="ARBA00022737"/>
    </source>
</evidence>
<dbReference type="InterPro" id="IPR002048">
    <property type="entry name" value="EF_hand_dom"/>
</dbReference>
<dbReference type="Gene3D" id="1.10.238.10">
    <property type="entry name" value="EF-hand"/>
    <property type="match status" value="1"/>
</dbReference>
<comment type="function">
    <text evidence="5">Assembles a suppression complex (suppresome) by tethering SIRT1 and MDM2 to regulate composite modifications of p53/TP53. Confers both deacetylation-mediated functional inactivation, by SIRT1, and ubiquitination-dependent degradation, by MDM2, of p53/TP53, promoting a proliferative and cell survival behaviors. May play a role in the regulation of spermatogenesis.</text>
</comment>
<feature type="domain" description="EF-hand" evidence="7">
    <location>
        <begin position="275"/>
        <end position="310"/>
    </location>
</feature>
<dbReference type="PROSITE" id="PS50222">
    <property type="entry name" value="EF_HAND_2"/>
    <property type="match status" value="1"/>
</dbReference>
<evidence type="ECO:0000256" key="4">
    <source>
        <dbReference type="ARBA" id="ARBA00039854"/>
    </source>
</evidence>
<proteinExistence type="predicted"/>
<dbReference type="SUPFAM" id="SSF47473">
    <property type="entry name" value="EF-hand"/>
    <property type="match status" value="1"/>
</dbReference>
<dbReference type="InterPro" id="IPR052472">
    <property type="entry name" value="MORN3"/>
</dbReference>
<dbReference type="OrthoDB" id="270720at2759"/>
<dbReference type="InParanoid" id="D8LKJ6"/>
<dbReference type="AlphaFoldDB" id="D8LKJ6"/>
<feature type="region of interest" description="Disordered" evidence="6">
    <location>
        <begin position="1"/>
        <end position="42"/>
    </location>
</feature>